<evidence type="ECO:0000256" key="5">
    <source>
        <dbReference type="ARBA" id="ARBA00022989"/>
    </source>
</evidence>
<evidence type="ECO:0000256" key="1">
    <source>
        <dbReference type="ARBA" id="ARBA00004651"/>
    </source>
</evidence>
<gene>
    <name evidence="9" type="ORF">IQ251_11985</name>
</gene>
<evidence type="ECO:0000259" key="8">
    <source>
        <dbReference type="Pfam" id="PF04039"/>
    </source>
</evidence>
<dbReference type="AlphaFoldDB" id="A0A929BCU6"/>
<reference evidence="9" key="1">
    <citation type="submission" date="2020-10" db="EMBL/GenBank/DDBJ databases">
        <title>Diversity and distribution of actinomycetes associated with coral in the coast of Hainan.</title>
        <authorList>
            <person name="Li F."/>
        </authorList>
    </citation>
    <scope>NUCLEOTIDE SEQUENCE</scope>
    <source>
        <strain evidence="9">HNM0983</strain>
    </source>
</reference>
<evidence type="ECO:0000313" key="9">
    <source>
        <dbReference type="EMBL" id="MBE9375162.1"/>
    </source>
</evidence>
<evidence type="ECO:0000313" key="10">
    <source>
        <dbReference type="Proteomes" id="UP000598360"/>
    </source>
</evidence>
<evidence type="ECO:0000256" key="4">
    <source>
        <dbReference type="ARBA" id="ARBA00022692"/>
    </source>
</evidence>
<keyword evidence="4 7" id="KW-0812">Transmembrane</keyword>
<dbReference type="EMBL" id="JADEYC010000018">
    <property type="protein sequence ID" value="MBE9375162.1"/>
    <property type="molecule type" value="Genomic_DNA"/>
</dbReference>
<evidence type="ECO:0000256" key="2">
    <source>
        <dbReference type="ARBA" id="ARBA00009425"/>
    </source>
</evidence>
<proteinExistence type="inferred from homology"/>
<dbReference type="InterPro" id="IPR007182">
    <property type="entry name" value="MnhB"/>
</dbReference>
<organism evidence="9 10">
    <name type="scientific">Saccharopolyspora montiporae</name>
    <dbReference type="NCBI Taxonomy" id="2781240"/>
    <lineage>
        <taxon>Bacteria</taxon>
        <taxon>Bacillati</taxon>
        <taxon>Actinomycetota</taxon>
        <taxon>Actinomycetes</taxon>
        <taxon>Pseudonocardiales</taxon>
        <taxon>Pseudonocardiaceae</taxon>
        <taxon>Saccharopolyspora</taxon>
    </lineage>
</organism>
<feature type="transmembrane region" description="Helical" evidence="7">
    <location>
        <begin position="63"/>
        <end position="83"/>
    </location>
</feature>
<comment type="similarity">
    <text evidence="2">Belongs to the CPA3 antiporters (TC 2.A.63) subunit B family.</text>
</comment>
<dbReference type="Proteomes" id="UP000598360">
    <property type="component" value="Unassembled WGS sequence"/>
</dbReference>
<keyword evidence="6 7" id="KW-0472">Membrane</keyword>
<evidence type="ECO:0000256" key="7">
    <source>
        <dbReference type="SAM" id="Phobius"/>
    </source>
</evidence>
<sequence>MTSGAKDPKSWTNWDTPSERWLLSGFPRDNRERTVLLELAARIVFPTVLVLSLYLLFAGHDSAGGGFTGGLVGAQAFVLRYLAGGRMDDSAVVSMRPPVLIGIGLLLAVSTAFYPLVFGGEPLESAIYKFAVPVLGEIKFVTSIVLDAGVYLLIVGVVLDLLRTLGSGIEADAVAAERGQS</sequence>
<keyword evidence="3" id="KW-1003">Cell membrane</keyword>
<feature type="transmembrane region" description="Helical" evidence="7">
    <location>
        <begin position="95"/>
        <end position="118"/>
    </location>
</feature>
<evidence type="ECO:0000256" key="6">
    <source>
        <dbReference type="ARBA" id="ARBA00023136"/>
    </source>
</evidence>
<feature type="domain" description="Na+/H+ antiporter MnhB subunit-related protein" evidence="8">
    <location>
        <begin position="37"/>
        <end position="159"/>
    </location>
</feature>
<accession>A0A929BCU6</accession>
<keyword evidence="5 7" id="KW-1133">Transmembrane helix</keyword>
<dbReference type="GO" id="GO:0005886">
    <property type="term" value="C:plasma membrane"/>
    <property type="evidence" value="ECO:0007669"/>
    <property type="project" value="UniProtKB-SubCell"/>
</dbReference>
<dbReference type="PANTHER" id="PTHR33932">
    <property type="entry name" value="NA(+)/H(+) ANTIPORTER SUBUNIT B"/>
    <property type="match status" value="1"/>
</dbReference>
<dbReference type="RefSeq" id="WP_193928590.1">
    <property type="nucleotide sequence ID" value="NZ_JADEYC010000018.1"/>
</dbReference>
<feature type="transmembrane region" description="Helical" evidence="7">
    <location>
        <begin position="35"/>
        <end position="57"/>
    </location>
</feature>
<feature type="transmembrane region" description="Helical" evidence="7">
    <location>
        <begin position="138"/>
        <end position="159"/>
    </location>
</feature>
<keyword evidence="10" id="KW-1185">Reference proteome</keyword>
<dbReference type="InterPro" id="IPR050622">
    <property type="entry name" value="CPA3_antiporter_subunitB"/>
</dbReference>
<evidence type="ECO:0000256" key="3">
    <source>
        <dbReference type="ARBA" id="ARBA00022475"/>
    </source>
</evidence>
<protein>
    <submittedName>
        <fullName evidence="9">Cation transporter</fullName>
    </submittedName>
</protein>
<dbReference type="PANTHER" id="PTHR33932:SF4">
    <property type="entry name" value="NA(+)_H(+) ANTIPORTER SUBUNIT B"/>
    <property type="match status" value="1"/>
</dbReference>
<comment type="subcellular location">
    <subcellularLocation>
        <location evidence="1">Cell membrane</location>
        <topology evidence="1">Multi-pass membrane protein</topology>
    </subcellularLocation>
</comment>
<dbReference type="Pfam" id="PF04039">
    <property type="entry name" value="MnhB"/>
    <property type="match status" value="1"/>
</dbReference>
<name>A0A929BCU6_9PSEU</name>
<comment type="caution">
    <text evidence="9">The sequence shown here is derived from an EMBL/GenBank/DDBJ whole genome shotgun (WGS) entry which is preliminary data.</text>
</comment>